<name>A0ABR8DB13_9NOST</name>
<dbReference type="Pfam" id="PF22727">
    <property type="entry name" value="NCH2"/>
    <property type="match status" value="1"/>
</dbReference>
<feature type="domain" description="NACHT" evidence="1">
    <location>
        <begin position="179"/>
        <end position="278"/>
    </location>
</feature>
<dbReference type="SUPFAM" id="SSF52540">
    <property type="entry name" value="P-loop containing nucleoside triphosphate hydrolases"/>
    <property type="match status" value="1"/>
</dbReference>
<gene>
    <name evidence="2" type="ORF">H6G83_24555</name>
</gene>
<dbReference type="RefSeq" id="WP_190476781.1">
    <property type="nucleotide sequence ID" value="NZ_JACJSG010000039.1"/>
</dbReference>
<organism evidence="2 3">
    <name type="scientific">Anabaena azotica FACHB-119</name>
    <dbReference type="NCBI Taxonomy" id="947527"/>
    <lineage>
        <taxon>Bacteria</taxon>
        <taxon>Bacillati</taxon>
        <taxon>Cyanobacteriota</taxon>
        <taxon>Cyanophyceae</taxon>
        <taxon>Nostocales</taxon>
        <taxon>Nostocaceae</taxon>
        <taxon>Anabaena</taxon>
        <taxon>Anabaena azotica</taxon>
    </lineage>
</organism>
<dbReference type="InterPro" id="IPR027417">
    <property type="entry name" value="P-loop_NTPase"/>
</dbReference>
<dbReference type="EMBL" id="JACJSG010000039">
    <property type="protein sequence ID" value="MBD2503741.1"/>
    <property type="molecule type" value="Genomic_DNA"/>
</dbReference>
<evidence type="ECO:0000313" key="2">
    <source>
        <dbReference type="EMBL" id="MBD2503741.1"/>
    </source>
</evidence>
<sequence>MTSQGLRASPEGIRAAKTALTDKTLTQQKLAAALGITRQPVSKFFAGEPVSRSCFVQICQQLGLSWQKVVSLSEQASEVEAKLQPKGSDIDALVEVVRQKRQDKIHDQCGTVQILDVAQTIPLAEIYIPVNVLEEIPSQQWLEISDLMADFSFEFNFSGLGNNQHQTTLPALEAVSRYSKLMLLGKPGSGKTTFLQYLAIECSDDLRSVGDHRKFLANQVPIFIRLREFAEDTQNENELNLLKYIIQEYRYGEIEEASTLTLLTGGKALILLDGLDEVPLAIFEKIIQEIRRFCHTFYQNKFVITCRTAAYKYKLPGFNEVEVADFQAQQIELFVKKWFVVVARQTTAEGKSFCNLFIQHLNLPENQSIGELATTPLLLHLLCLVFRNKRQFPYRSAILYEQALNVLFARWDEMRGIKRDNFSADLNLISKKQLLSYIALNTLTKGDYFFTLPIQELISEYLSRTVNATQLPQDITSVINAIAAQDGLFIERARSIYSFSHLAFHEYLAAKYIVDSYQNDSWQLLISNISEERWHKIFLLTISMLKNPDELLLLMKQKVDQLIATEEKIQSYLIWLYQKTSEVCDSHQLAKVRAFYIICNDVVAHSPNYALEWDFLANLTFNPEITLDQLLLTTLTCAIELEISFEQNLHDTHAFNHAHALNINFDEAIDIVKNDEFKEDLQKLRKKLPSTESNIDNLRCWWLDNGKNWRNQLSNTLIKYRNIGHDWQFNEQESKLIQKYFNANKLIIDCLKYYVNKQIKQKVERELFMPITQIRR</sequence>
<dbReference type="Proteomes" id="UP000661112">
    <property type="component" value="Unassembled WGS sequence"/>
</dbReference>
<evidence type="ECO:0000313" key="3">
    <source>
        <dbReference type="Proteomes" id="UP000661112"/>
    </source>
</evidence>
<dbReference type="SUPFAM" id="SSF47413">
    <property type="entry name" value="lambda repressor-like DNA-binding domains"/>
    <property type="match status" value="1"/>
</dbReference>
<dbReference type="InterPro" id="IPR010982">
    <property type="entry name" value="Lambda_DNA-bd_dom_sf"/>
</dbReference>
<dbReference type="InterPro" id="IPR054501">
    <property type="entry name" value="NCH2"/>
</dbReference>
<proteinExistence type="predicted"/>
<dbReference type="InterPro" id="IPR007111">
    <property type="entry name" value="NACHT_NTPase"/>
</dbReference>
<keyword evidence="3" id="KW-1185">Reference proteome</keyword>
<accession>A0ABR8DB13</accession>
<dbReference type="Gene3D" id="3.40.50.300">
    <property type="entry name" value="P-loop containing nucleotide triphosphate hydrolases"/>
    <property type="match status" value="1"/>
</dbReference>
<dbReference type="PROSITE" id="PS50837">
    <property type="entry name" value="NACHT"/>
    <property type="match status" value="1"/>
</dbReference>
<reference evidence="2 3" key="1">
    <citation type="journal article" date="2020" name="ISME J.">
        <title>Comparative genomics reveals insights into cyanobacterial evolution and habitat adaptation.</title>
        <authorList>
            <person name="Chen M.Y."/>
            <person name="Teng W.K."/>
            <person name="Zhao L."/>
            <person name="Hu C.X."/>
            <person name="Zhou Y.K."/>
            <person name="Han B.P."/>
            <person name="Song L.R."/>
            <person name="Shu W.S."/>
        </authorList>
    </citation>
    <scope>NUCLEOTIDE SEQUENCE [LARGE SCALE GENOMIC DNA]</scope>
    <source>
        <strain evidence="2 3">FACHB-119</strain>
    </source>
</reference>
<dbReference type="PANTHER" id="PTHR46844">
    <property type="entry name" value="SLR5058 PROTEIN"/>
    <property type="match status" value="1"/>
</dbReference>
<comment type="caution">
    <text evidence="2">The sequence shown here is derived from an EMBL/GenBank/DDBJ whole genome shotgun (WGS) entry which is preliminary data.</text>
</comment>
<protein>
    <submittedName>
        <fullName evidence="2">NACHT domain-containing NTPase</fullName>
    </submittedName>
</protein>
<dbReference type="Pfam" id="PF05729">
    <property type="entry name" value="NACHT"/>
    <property type="match status" value="1"/>
</dbReference>
<dbReference type="PANTHER" id="PTHR46844:SF1">
    <property type="entry name" value="SLR5058 PROTEIN"/>
    <property type="match status" value="1"/>
</dbReference>
<evidence type="ECO:0000259" key="1">
    <source>
        <dbReference type="PROSITE" id="PS50837"/>
    </source>
</evidence>